<evidence type="ECO:0000259" key="2">
    <source>
        <dbReference type="Pfam" id="PF06580"/>
    </source>
</evidence>
<dbReference type="RefSeq" id="WP_088394515.1">
    <property type="nucleotide sequence ID" value="NZ_CP097869.1"/>
</dbReference>
<evidence type="ECO:0000259" key="3">
    <source>
        <dbReference type="Pfam" id="PF13239"/>
    </source>
</evidence>
<keyword evidence="1" id="KW-0812">Transmembrane</keyword>
<dbReference type="OrthoDB" id="9809908at2"/>
<keyword evidence="1" id="KW-1133">Transmembrane helix</keyword>
<dbReference type="PANTHER" id="PTHR34220">
    <property type="entry name" value="SENSOR HISTIDINE KINASE YPDA"/>
    <property type="match status" value="1"/>
</dbReference>
<feature type="transmembrane region" description="Helical" evidence="1">
    <location>
        <begin position="12"/>
        <end position="38"/>
    </location>
</feature>
<dbReference type="EMBL" id="MTCZ01000190">
    <property type="protein sequence ID" value="OWP82996.1"/>
    <property type="molecule type" value="Genomic_DNA"/>
</dbReference>
<feature type="domain" description="2TM" evidence="3">
    <location>
        <begin position="361"/>
        <end position="433"/>
    </location>
</feature>
<feature type="transmembrane region" description="Helical" evidence="1">
    <location>
        <begin position="397"/>
        <end position="420"/>
    </location>
</feature>
<feature type="domain" description="Signal transduction histidine kinase internal region" evidence="2">
    <location>
        <begin position="160"/>
        <end position="239"/>
    </location>
</feature>
<dbReference type="PANTHER" id="PTHR34220:SF7">
    <property type="entry name" value="SENSOR HISTIDINE KINASE YPDA"/>
    <property type="match status" value="1"/>
</dbReference>
<keyword evidence="4" id="KW-0808">Transferase</keyword>
<dbReference type="Pfam" id="PF13239">
    <property type="entry name" value="2TM"/>
    <property type="match status" value="1"/>
</dbReference>
<keyword evidence="1" id="KW-0472">Membrane</keyword>
<dbReference type="InterPro" id="IPR010559">
    <property type="entry name" value="Sig_transdc_His_kin_internal"/>
</dbReference>
<dbReference type="InterPro" id="IPR050640">
    <property type="entry name" value="Bact_2-comp_sensor_kinase"/>
</dbReference>
<dbReference type="GO" id="GO:0016020">
    <property type="term" value="C:membrane"/>
    <property type="evidence" value="ECO:0007669"/>
    <property type="project" value="InterPro"/>
</dbReference>
<dbReference type="GO" id="GO:0000155">
    <property type="term" value="F:phosphorelay sensor kinase activity"/>
    <property type="evidence" value="ECO:0007669"/>
    <property type="project" value="InterPro"/>
</dbReference>
<feature type="transmembrane region" description="Helical" evidence="1">
    <location>
        <begin position="372"/>
        <end position="391"/>
    </location>
</feature>
<feature type="transmembrane region" description="Helical" evidence="1">
    <location>
        <begin position="44"/>
        <end position="65"/>
    </location>
</feature>
<keyword evidence="4" id="KW-0418">Kinase</keyword>
<proteinExistence type="predicted"/>
<feature type="transmembrane region" description="Helical" evidence="1">
    <location>
        <begin position="118"/>
        <end position="140"/>
    </location>
</feature>
<evidence type="ECO:0000313" key="4">
    <source>
        <dbReference type="EMBL" id="OWP82996.1"/>
    </source>
</evidence>
<comment type="caution">
    <text evidence="4">The sequence shown here is derived from an EMBL/GenBank/DDBJ whole genome shotgun (WGS) entry which is preliminary data.</text>
</comment>
<dbReference type="Pfam" id="PF06580">
    <property type="entry name" value="His_kinase"/>
    <property type="match status" value="1"/>
</dbReference>
<sequence length="444" mass="52254">MNKWIKTIPTAILISFLIGLILLFINYINGAIITWTYIKWSLFYAFLYGMSLYYANALVFVLFDHLFKENRFSSKRLILGSITSFSVSLFMIFLLRIFESVMMDDATFIEFIKNEKAANYVTSMVITLIVTLGLYLLHFYKNYQEHKLKEQKVIAGTASAKFETLKNQIDPHFLFNSLNVLSSLIEENPAQAQRFTTLLSKIYRYVLEQKDKELISVEEELSFAKTYMNLLKMRFENSLHFELPLNFDNIEAKVVPLSLQLLLENTIKHNVVSDKKPLYIKIFIENDYLVVENNLQKKEVLQERKGVGLQNIINRYGLISSRKVLIKQNNILFRVYLPILTKQVAIMETQDIYNENLAFTKAKERVEKMKSFYGNLISYCCIIPFLILINLKTSHFNWFWFPTVGWGMGLLFNAIEVFGYGRNWEERKIKEILRKEDLQNKKWD</sequence>
<name>A0A246GFV1_9FLAO</name>
<dbReference type="InterPro" id="IPR025698">
    <property type="entry name" value="2TM_dom"/>
</dbReference>
<evidence type="ECO:0000313" key="5">
    <source>
        <dbReference type="Proteomes" id="UP000197768"/>
    </source>
</evidence>
<reference evidence="4 5" key="1">
    <citation type="journal article" date="2017" name="Infect. Genet. Evol.">
        <title>Comparative genome analysis of fish pathogen Flavobacterium columnare reveals extensive sequence diversity within the species.</title>
        <authorList>
            <person name="Kayansamruaj P."/>
            <person name="Dong H.T."/>
            <person name="Hirono I."/>
            <person name="Kondo H."/>
            <person name="Senapin S."/>
            <person name="Rodkhum C."/>
        </authorList>
    </citation>
    <scope>NUCLEOTIDE SEQUENCE [LARGE SCALE GENOMIC DNA]</scope>
    <source>
        <strain evidence="4 5">1215</strain>
    </source>
</reference>
<evidence type="ECO:0000256" key="1">
    <source>
        <dbReference type="SAM" id="Phobius"/>
    </source>
</evidence>
<dbReference type="Proteomes" id="UP000197768">
    <property type="component" value="Unassembled WGS sequence"/>
</dbReference>
<gene>
    <name evidence="4" type="ORF">BWK59_12860</name>
</gene>
<accession>A0A246GFV1</accession>
<protein>
    <submittedName>
        <fullName evidence="4">Histidine kinase</fullName>
    </submittedName>
</protein>
<feature type="transmembrane region" description="Helical" evidence="1">
    <location>
        <begin position="77"/>
        <end position="98"/>
    </location>
</feature>
<dbReference type="AlphaFoldDB" id="A0A246GFV1"/>
<organism evidence="4 5">
    <name type="scientific">Flavobacterium davisii</name>
    <dbReference type="NCBI Taxonomy" id="2906077"/>
    <lineage>
        <taxon>Bacteria</taxon>
        <taxon>Pseudomonadati</taxon>
        <taxon>Bacteroidota</taxon>
        <taxon>Flavobacteriia</taxon>
        <taxon>Flavobacteriales</taxon>
        <taxon>Flavobacteriaceae</taxon>
        <taxon>Flavobacterium</taxon>
    </lineage>
</organism>